<evidence type="ECO:0008006" key="5">
    <source>
        <dbReference type="Google" id="ProtNLM"/>
    </source>
</evidence>
<dbReference type="Proteomes" id="UP000094009">
    <property type="component" value="Unassembled WGS sequence"/>
</dbReference>
<proteinExistence type="predicted"/>
<protein>
    <recommendedName>
        <fullName evidence="5">Periplasmic heavy metal sensor</fullName>
    </recommendedName>
</protein>
<evidence type="ECO:0000256" key="1">
    <source>
        <dbReference type="SAM" id="MobiDB-lite"/>
    </source>
</evidence>
<accession>A0A853L1S1</accession>
<evidence type="ECO:0000313" key="4">
    <source>
        <dbReference type="Proteomes" id="UP000094009"/>
    </source>
</evidence>
<evidence type="ECO:0000313" key="3">
    <source>
        <dbReference type="EMBL" id="OAZ10759.1"/>
    </source>
</evidence>
<organism evidence="3 4">
    <name type="scientific">Thalassospira tepidiphila MCCC 1A03514</name>
    <dbReference type="NCBI Taxonomy" id="1177930"/>
    <lineage>
        <taxon>Bacteria</taxon>
        <taxon>Pseudomonadati</taxon>
        <taxon>Pseudomonadota</taxon>
        <taxon>Alphaproteobacteria</taxon>
        <taxon>Rhodospirillales</taxon>
        <taxon>Thalassospiraceae</taxon>
        <taxon>Thalassospira</taxon>
    </lineage>
</organism>
<dbReference type="Gene3D" id="1.20.120.1490">
    <property type="match status" value="1"/>
</dbReference>
<feature type="region of interest" description="Disordered" evidence="1">
    <location>
        <begin position="33"/>
        <end position="58"/>
    </location>
</feature>
<evidence type="ECO:0000256" key="2">
    <source>
        <dbReference type="SAM" id="SignalP"/>
    </source>
</evidence>
<reference evidence="3 4" key="1">
    <citation type="submission" date="2014-07" db="EMBL/GenBank/DDBJ databases">
        <title>Draft genome sequence of Thalassospira tepidiphila 1-1B.</title>
        <authorList>
            <person name="Lai Q."/>
            <person name="Shao Z."/>
        </authorList>
    </citation>
    <scope>NUCLEOTIDE SEQUENCE [LARGE SCALE GENOMIC DNA]</scope>
    <source>
        <strain evidence="3 4">MCCC 1A03514</strain>
    </source>
</reference>
<comment type="caution">
    <text evidence="3">The sequence shown here is derived from an EMBL/GenBank/DDBJ whole genome shotgun (WGS) entry which is preliminary data.</text>
</comment>
<feature type="signal peptide" evidence="2">
    <location>
        <begin position="1"/>
        <end position="23"/>
    </location>
</feature>
<feature type="compositionally biased region" description="Polar residues" evidence="1">
    <location>
        <begin position="35"/>
        <end position="49"/>
    </location>
</feature>
<dbReference type="EMBL" id="JPVZ01000002">
    <property type="protein sequence ID" value="OAZ10759.1"/>
    <property type="molecule type" value="Genomic_DNA"/>
</dbReference>
<gene>
    <name evidence="3" type="ORF">TH4_04205</name>
</gene>
<sequence length="194" mass="20624">MAFRVAFPALILLGLTIPLTAHAQGNAHMHRTDNAQRGSNMASDASTPSPYVGQQHRPVKSLSADDMAELRKGGGWGLAKAAELNGVPGPAHLLELSAQIPLSSDQHAAITALYADMKENAIIAGNRLIEAEVALDAAFKAGGLTAEELEGLINTITQSLGRLRYVHLSTHLKTPEILSPDQIARYNSLRGYDG</sequence>
<dbReference type="AlphaFoldDB" id="A0A853L1S1"/>
<feature type="chain" id="PRO_5032760230" description="Periplasmic heavy metal sensor" evidence="2">
    <location>
        <begin position="24"/>
        <end position="194"/>
    </location>
</feature>
<keyword evidence="2" id="KW-0732">Signal</keyword>
<name>A0A853L1S1_9PROT</name>